<comment type="caution">
    <text evidence="7">The sequence shown here is derived from an EMBL/GenBank/DDBJ whole genome shotgun (WGS) entry which is preliminary data.</text>
</comment>
<keyword evidence="4" id="KW-0677">Repeat</keyword>
<evidence type="ECO:0000256" key="2">
    <source>
        <dbReference type="ARBA" id="ARBA00022441"/>
    </source>
</evidence>
<feature type="compositionally biased region" description="Polar residues" evidence="6">
    <location>
        <begin position="16"/>
        <end position="27"/>
    </location>
</feature>
<dbReference type="OrthoDB" id="45365at2759"/>
<evidence type="ECO:0008006" key="9">
    <source>
        <dbReference type="Google" id="ProtNLM"/>
    </source>
</evidence>
<feature type="region of interest" description="Disordered" evidence="6">
    <location>
        <begin position="1"/>
        <end position="35"/>
    </location>
</feature>
<dbReference type="PANTHER" id="PTHR46093">
    <property type="entry name" value="ACYL-COA-BINDING DOMAIN-CONTAINING PROTEIN 5"/>
    <property type="match status" value="1"/>
</dbReference>
<dbReference type="PANTHER" id="PTHR46093:SF18">
    <property type="entry name" value="FIBRONECTIN TYPE-III DOMAIN-CONTAINING PROTEIN"/>
    <property type="match status" value="1"/>
</dbReference>
<evidence type="ECO:0000313" key="7">
    <source>
        <dbReference type="EMBL" id="KAF8482628.1"/>
    </source>
</evidence>
<dbReference type="GO" id="GO:0005737">
    <property type="term" value="C:cytoplasm"/>
    <property type="evidence" value="ECO:0007669"/>
    <property type="project" value="UniProtKB-SubCell"/>
</dbReference>
<reference evidence="7" key="1">
    <citation type="submission" date="2019-10" db="EMBL/GenBank/DDBJ databases">
        <authorList>
            <consortium name="DOE Joint Genome Institute"/>
            <person name="Kuo A."/>
            <person name="Miyauchi S."/>
            <person name="Kiss E."/>
            <person name="Drula E."/>
            <person name="Kohler A."/>
            <person name="Sanchez-Garcia M."/>
            <person name="Andreopoulos B."/>
            <person name="Barry K.W."/>
            <person name="Bonito G."/>
            <person name="Buee M."/>
            <person name="Carver A."/>
            <person name="Chen C."/>
            <person name="Cichocki N."/>
            <person name="Clum A."/>
            <person name="Culley D."/>
            <person name="Crous P.W."/>
            <person name="Fauchery L."/>
            <person name="Girlanda M."/>
            <person name="Hayes R."/>
            <person name="Keri Z."/>
            <person name="LaButti K."/>
            <person name="Lipzen A."/>
            <person name="Lombard V."/>
            <person name="Magnuson J."/>
            <person name="Maillard F."/>
            <person name="Morin E."/>
            <person name="Murat C."/>
            <person name="Nolan M."/>
            <person name="Ohm R."/>
            <person name="Pangilinan J."/>
            <person name="Pereira M."/>
            <person name="Perotto S."/>
            <person name="Peter M."/>
            <person name="Riley R."/>
            <person name="Sitrit Y."/>
            <person name="Stielow B."/>
            <person name="Szollosi G."/>
            <person name="Zifcakova L."/>
            <person name="Stursova M."/>
            <person name="Spatafora J.W."/>
            <person name="Tedersoo L."/>
            <person name="Vaario L.-M."/>
            <person name="Yamada A."/>
            <person name="Yan M."/>
            <person name="Wang P."/>
            <person name="Xu J."/>
            <person name="Bruns T."/>
            <person name="Baldrian P."/>
            <person name="Vilgalys R."/>
            <person name="Henrissat B."/>
            <person name="Grigoriev I.V."/>
            <person name="Hibbett D."/>
            <person name="Nagy L.G."/>
            <person name="Martin F.M."/>
        </authorList>
    </citation>
    <scope>NUCLEOTIDE SEQUENCE</scope>
    <source>
        <strain evidence="7">Prilba</strain>
    </source>
</reference>
<evidence type="ECO:0000256" key="4">
    <source>
        <dbReference type="ARBA" id="ARBA00022737"/>
    </source>
</evidence>
<dbReference type="EMBL" id="WHVB01000005">
    <property type="protein sequence ID" value="KAF8482628.1"/>
    <property type="molecule type" value="Genomic_DNA"/>
</dbReference>
<evidence type="ECO:0000256" key="3">
    <source>
        <dbReference type="ARBA" id="ARBA00022490"/>
    </source>
</evidence>
<dbReference type="Gene3D" id="2.120.10.80">
    <property type="entry name" value="Kelch-type beta propeller"/>
    <property type="match status" value="2"/>
</dbReference>
<dbReference type="AlphaFoldDB" id="A0A9P5MZT1"/>
<dbReference type="SUPFAM" id="SSF117281">
    <property type="entry name" value="Kelch motif"/>
    <property type="match status" value="1"/>
</dbReference>
<reference evidence="7" key="2">
    <citation type="journal article" date="2020" name="Nat. Commun.">
        <title>Large-scale genome sequencing of mycorrhizal fungi provides insights into the early evolution of symbiotic traits.</title>
        <authorList>
            <person name="Miyauchi S."/>
            <person name="Kiss E."/>
            <person name="Kuo A."/>
            <person name="Drula E."/>
            <person name="Kohler A."/>
            <person name="Sanchez-Garcia M."/>
            <person name="Morin E."/>
            <person name="Andreopoulos B."/>
            <person name="Barry K.W."/>
            <person name="Bonito G."/>
            <person name="Buee M."/>
            <person name="Carver A."/>
            <person name="Chen C."/>
            <person name="Cichocki N."/>
            <person name="Clum A."/>
            <person name="Culley D."/>
            <person name="Crous P.W."/>
            <person name="Fauchery L."/>
            <person name="Girlanda M."/>
            <person name="Hayes R.D."/>
            <person name="Keri Z."/>
            <person name="LaButti K."/>
            <person name="Lipzen A."/>
            <person name="Lombard V."/>
            <person name="Magnuson J."/>
            <person name="Maillard F."/>
            <person name="Murat C."/>
            <person name="Nolan M."/>
            <person name="Ohm R.A."/>
            <person name="Pangilinan J."/>
            <person name="Pereira M.F."/>
            <person name="Perotto S."/>
            <person name="Peter M."/>
            <person name="Pfister S."/>
            <person name="Riley R."/>
            <person name="Sitrit Y."/>
            <person name="Stielow J.B."/>
            <person name="Szollosi G."/>
            <person name="Zifcakova L."/>
            <person name="Stursova M."/>
            <person name="Spatafora J.W."/>
            <person name="Tedersoo L."/>
            <person name="Vaario L.M."/>
            <person name="Yamada A."/>
            <person name="Yan M."/>
            <person name="Wang P."/>
            <person name="Xu J."/>
            <person name="Bruns T."/>
            <person name="Baldrian P."/>
            <person name="Vilgalys R."/>
            <person name="Dunand C."/>
            <person name="Henrissat B."/>
            <person name="Grigoriev I.V."/>
            <person name="Hibbett D."/>
            <person name="Nagy L.G."/>
            <person name="Martin F.M."/>
        </authorList>
    </citation>
    <scope>NUCLEOTIDE SEQUENCE</scope>
    <source>
        <strain evidence="7">Prilba</strain>
    </source>
</reference>
<feature type="compositionally biased region" description="Basic residues" evidence="6">
    <location>
        <begin position="1"/>
        <end position="11"/>
    </location>
</feature>
<gene>
    <name evidence="7" type="ORF">DFH94DRAFT_373493</name>
</gene>
<sequence>MSYIPRKKKISPSKSALATSQSTQQLPPRQLQPDHPWSVLRPTFRRRGVLPFTSPSPFPRYSYILSTTAAGELLFFGGYAHRSLHTDLYVFSTRDLSAALLQTSGEVPGPRFRPAAVLMNSVLLIWGGVTKFDDQGEPKGPYDDSLYLLSLVSQVWTRVVVNGPRPVGRCGHAMTMIGSKLFIFGGETGRGCSNDMWAFDLNSLKSIPVWNSYDPTPGDKKPPPRIGHVLVSTGDRIILFGGTNGQCDYNDTWSFDISTRKWTELQCTGSIPPPRHSHAAALIDDVMYVFGGRDDRRVLGDLIAFKLSTQQWFTFQKKGSSPSGRSGHAMVSNGTRLFVLGGKLAAGAQADETPRIHVLETSTYFFCHFIWTTSKFENRTHREPESRCCQAQ</sequence>
<evidence type="ECO:0000313" key="8">
    <source>
        <dbReference type="Proteomes" id="UP000759537"/>
    </source>
</evidence>
<dbReference type="Pfam" id="PF24681">
    <property type="entry name" value="Kelch_KLHDC2_KLHL20_DRC7"/>
    <property type="match status" value="1"/>
</dbReference>
<keyword evidence="5" id="KW-0175">Coiled coil</keyword>
<evidence type="ECO:0000256" key="1">
    <source>
        <dbReference type="ARBA" id="ARBA00004496"/>
    </source>
</evidence>
<comment type="subcellular location">
    <subcellularLocation>
        <location evidence="1">Cytoplasm</location>
    </subcellularLocation>
</comment>
<organism evidence="7 8">
    <name type="scientific">Russula ochroleuca</name>
    <dbReference type="NCBI Taxonomy" id="152965"/>
    <lineage>
        <taxon>Eukaryota</taxon>
        <taxon>Fungi</taxon>
        <taxon>Dikarya</taxon>
        <taxon>Basidiomycota</taxon>
        <taxon>Agaricomycotina</taxon>
        <taxon>Agaricomycetes</taxon>
        <taxon>Russulales</taxon>
        <taxon>Russulaceae</taxon>
        <taxon>Russula</taxon>
    </lineage>
</organism>
<proteinExistence type="predicted"/>
<evidence type="ECO:0000256" key="6">
    <source>
        <dbReference type="SAM" id="MobiDB-lite"/>
    </source>
</evidence>
<dbReference type="FunFam" id="2.120.10.80:FF:000049">
    <property type="entry name" value="Cell polarity protein (Tea1)"/>
    <property type="match status" value="1"/>
</dbReference>
<name>A0A9P5MZT1_9AGAM</name>
<dbReference type="InterPro" id="IPR015915">
    <property type="entry name" value="Kelch-typ_b-propeller"/>
</dbReference>
<keyword evidence="2" id="KW-0880">Kelch repeat</keyword>
<keyword evidence="8" id="KW-1185">Reference proteome</keyword>
<evidence type="ECO:0000256" key="5">
    <source>
        <dbReference type="ARBA" id="ARBA00023054"/>
    </source>
</evidence>
<accession>A0A9P5MZT1</accession>
<keyword evidence="3" id="KW-0963">Cytoplasm</keyword>
<protein>
    <recommendedName>
        <fullName evidence="9">Galactose oxidase</fullName>
    </recommendedName>
</protein>
<dbReference type="Proteomes" id="UP000759537">
    <property type="component" value="Unassembled WGS sequence"/>
</dbReference>